<evidence type="ECO:0000256" key="2">
    <source>
        <dbReference type="ARBA" id="ARBA00006278"/>
    </source>
</evidence>
<evidence type="ECO:0000256" key="3">
    <source>
        <dbReference type="ARBA" id="ARBA00022448"/>
    </source>
</evidence>
<evidence type="ECO:0000256" key="4">
    <source>
        <dbReference type="ARBA" id="ARBA00022630"/>
    </source>
</evidence>
<evidence type="ECO:0000256" key="10">
    <source>
        <dbReference type="ARBA" id="ARBA00023065"/>
    </source>
</evidence>
<dbReference type="InterPro" id="IPR051410">
    <property type="entry name" value="Ferric/Cupric_Reductase"/>
</dbReference>
<dbReference type="PANTHER" id="PTHR32361">
    <property type="entry name" value="FERRIC/CUPRIC REDUCTASE TRANSMEMBRANE COMPONENT"/>
    <property type="match status" value="1"/>
</dbReference>
<keyword evidence="18" id="KW-1185">Reference proteome</keyword>
<dbReference type="InterPro" id="IPR013112">
    <property type="entry name" value="FAD-bd_8"/>
</dbReference>
<evidence type="ECO:0000256" key="15">
    <source>
        <dbReference type="SAM" id="SignalP"/>
    </source>
</evidence>
<evidence type="ECO:0000256" key="1">
    <source>
        <dbReference type="ARBA" id="ARBA00004141"/>
    </source>
</evidence>
<dbReference type="InterPro" id="IPR013130">
    <property type="entry name" value="Fe3_Rdtase_TM_dom"/>
</dbReference>
<keyword evidence="10" id="KW-0406">Ion transport</keyword>
<evidence type="ECO:0000256" key="11">
    <source>
        <dbReference type="ARBA" id="ARBA00023136"/>
    </source>
</evidence>
<keyword evidence="6" id="KW-0274">FAD</keyword>
<dbReference type="GO" id="GO:0006879">
    <property type="term" value="P:intracellular iron ion homeostasis"/>
    <property type="evidence" value="ECO:0007669"/>
    <property type="project" value="TreeGrafter"/>
</dbReference>
<feature type="transmembrane region" description="Helical" evidence="14">
    <location>
        <begin position="339"/>
        <end position="361"/>
    </location>
</feature>
<feature type="transmembrane region" description="Helical" evidence="14">
    <location>
        <begin position="226"/>
        <end position="244"/>
    </location>
</feature>
<evidence type="ECO:0000256" key="5">
    <source>
        <dbReference type="ARBA" id="ARBA00022692"/>
    </source>
</evidence>
<comment type="similarity">
    <text evidence="2">Belongs to the ferric reductase (FRE) family.</text>
</comment>
<feature type="compositionally biased region" description="Basic and acidic residues" evidence="13">
    <location>
        <begin position="613"/>
        <end position="625"/>
    </location>
</feature>
<dbReference type="GO" id="GO:0000293">
    <property type="term" value="F:ferric-chelate reductase activity"/>
    <property type="evidence" value="ECO:0007669"/>
    <property type="project" value="UniProtKB-ARBA"/>
</dbReference>
<dbReference type="GO" id="GO:0015677">
    <property type="term" value="P:copper ion import"/>
    <property type="evidence" value="ECO:0007669"/>
    <property type="project" value="TreeGrafter"/>
</dbReference>
<evidence type="ECO:0000259" key="16">
    <source>
        <dbReference type="PROSITE" id="PS51384"/>
    </source>
</evidence>
<comment type="subcellular location">
    <subcellularLocation>
        <location evidence="1">Membrane</location>
        <topology evidence="1">Multi-pass membrane protein</topology>
    </subcellularLocation>
</comment>
<keyword evidence="4" id="KW-0285">Flavoprotein</keyword>
<accession>A0A9P7BEK0</accession>
<evidence type="ECO:0000256" key="9">
    <source>
        <dbReference type="ARBA" id="ARBA00023002"/>
    </source>
</evidence>
<feature type="transmembrane region" description="Helical" evidence="14">
    <location>
        <begin position="156"/>
        <end position="176"/>
    </location>
</feature>
<proteinExistence type="inferred from homology"/>
<keyword evidence="7" id="KW-0249">Electron transport</keyword>
<dbReference type="EMBL" id="PUHW01000304">
    <property type="protein sequence ID" value="KAG0687170.1"/>
    <property type="molecule type" value="Genomic_DNA"/>
</dbReference>
<feature type="transmembrane region" description="Helical" evidence="14">
    <location>
        <begin position="306"/>
        <end position="327"/>
    </location>
</feature>
<sequence>MQLSSLIQIIVFATTATADKQWYHYNNDYYAVSGCKSALTKGATFGTGKAAKLMCTNKNALGSLLYCSYNATHVNNKDINSLISSSCELYSNKTSNEYYESIYQYTLENIIDVSNNKSFNASEPISFPVTSKKLYNSAYNYRMTLRNRFGNVKTSHILGICFAVVTCFILLINGLINWTMRLSKGVSNNLDNKFTKNFRKFMNLKIFRNHLQPTIMGFNPDAVETFWISIMFLYSILSCCIIGHRWDPNDTSFKTYQAGTSRYWGDRSCILLSYQLPFLFLFPGRNNFFQWITRWKYSRFVTFHKWLARIIMLEVLIHSFAMASQTYALSKYTRFATEWYRAGITATVAGCLICVLASYFIRRHWYEFFFFTHIILVVMFLWTAWIHTKSQSYEDFYWTCIAIWIFDRFLRLCRILVNGINDATIEYFPGNDDIIKIHVLKSKLYKNFQPGSHAFIYFLSKNTFWQNHPFTVFESIDDSNKITFCCRVKKGVTKTIANKFNNENENDNIKSINMKILIEGFYGEQSYYQQYDKAVFITGNTGISGPFAHIKKLSASNSNIQLQLYWGIRSYNTLKWFKKELLSLKNTNCIPKIFISQPEKGNFGFSSSSASDSDQKVDNDDVASEKKFELDNENDADIHELLEFVEIIHGRMPISEIIDNELKDFTGNVAFGACAHTEVVDTARREVAKRLTSYDNRIDYFEEMQAW</sequence>
<comment type="caution">
    <text evidence="17">The sequence shown here is derived from an EMBL/GenBank/DDBJ whole genome shotgun (WGS) entry which is preliminary data.</text>
</comment>
<dbReference type="PANTHER" id="PTHR32361:SF9">
    <property type="entry name" value="FERRIC REDUCTASE TRANSMEMBRANE COMPONENT 3-RELATED"/>
    <property type="match status" value="1"/>
</dbReference>
<dbReference type="Gene3D" id="3.40.50.80">
    <property type="entry name" value="Nucleotide-binding domain of ferredoxin-NADP reductase (FNR) module"/>
    <property type="match status" value="1"/>
</dbReference>
<keyword evidence="3" id="KW-0813">Transport</keyword>
<dbReference type="InterPro" id="IPR017927">
    <property type="entry name" value="FAD-bd_FR_type"/>
</dbReference>
<feature type="transmembrane region" description="Helical" evidence="14">
    <location>
        <begin position="264"/>
        <end position="285"/>
    </location>
</feature>
<evidence type="ECO:0000256" key="12">
    <source>
        <dbReference type="ARBA" id="ARBA00023180"/>
    </source>
</evidence>
<feature type="signal peptide" evidence="15">
    <location>
        <begin position="1"/>
        <end position="18"/>
    </location>
</feature>
<evidence type="ECO:0000256" key="14">
    <source>
        <dbReference type="SAM" id="Phobius"/>
    </source>
</evidence>
<protein>
    <recommendedName>
        <fullName evidence="16">FAD-binding FR-type domain-containing protein</fullName>
    </recommendedName>
</protein>
<dbReference type="InterPro" id="IPR039261">
    <property type="entry name" value="FNR_nucleotide-bd"/>
</dbReference>
<keyword evidence="8 14" id="KW-1133">Transmembrane helix</keyword>
<feature type="transmembrane region" description="Helical" evidence="14">
    <location>
        <begin position="368"/>
        <end position="386"/>
    </location>
</feature>
<dbReference type="Pfam" id="PF08030">
    <property type="entry name" value="NAD_binding_6"/>
    <property type="match status" value="1"/>
</dbReference>
<gene>
    <name evidence="17" type="ORF">C6P40_002777</name>
</gene>
<dbReference type="SUPFAM" id="SSF52343">
    <property type="entry name" value="Ferredoxin reductase-like, C-terminal NADP-linked domain"/>
    <property type="match status" value="1"/>
</dbReference>
<evidence type="ECO:0000256" key="6">
    <source>
        <dbReference type="ARBA" id="ARBA00022827"/>
    </source>
</evidence>
<evidence type="ECO:0000313" key="18">
    <source>
        <dbReference type="Proteomes" id="UP000697127"/>
    </source>
</evidence>
<keyword evidence="9" id="KW-0560">Oxidoreductase</keyword>
<reference evidence="17" key="1">
    <citation type="submission" date="2020-11" db="EMBL/GenBank/DDBJ databases">
        <title>Kefir isolates.</title>
        <authorList>
            <person name="Marcisauskas S."/>
            <person name="Kim Y."/>
            <person name="Blasche S."/>
        </authorList>
    </citation>
    <scope>NUCLEOTIDE SEQUENCE</scope>
    <source>
        <strain evidence="17">Olga-1</strain>
    </source>
</reference>
<dbReference type="GO" id="GO:0006826">
    <property type="term" value="P:iron ion transport"/>
    <property type="evidence" value="ECO:0007669"/>
    <property type="project" value="TreeGrafter"/>
</dbReference>
<dbReference type="SFLD" id="SFLDS00052">
    <property type="entry name" value="Ferric_Reductase_Domain"/>
    <property type="match status" value="1"/>
</dbReference>
<keyword evidence="15" id="KW-0732">Signal</keyword>
<dbReference type="CDD" id="cd06186">
    <property type="entry name" value="NOX_Duox_like_FAD_NADP"/>
    <property type="match status" value="1"/>
</dbReference>
<dbReference type="SFLD" id="SFLDG01168">
    <property type="entry name" value="Ferric_reductase_subgroup_(FRE"/>
    <property type="match status" value="1"/>
</dbReference>
<evidence type="ECO:0000256" key="13">
    <source>
        <dbReference type="SAM" id="MobiDB-lite"/>
    </source>
</evidence>
<evidence type="ECO:0000256" key="8">
    <source>
        <dbReference type="ARBA" id="ARBA00022989"/>
    </source>
</evidence>
<dbReference type="GO" id="GO:0005886">
    <property type="term" value="C:plasma membrane"/>
    <property type="evidence" value="ECO:0007669"/>
    <property type="project" value="TreeGrafter"/>
</dbReference>
<dbReference type="AlphaFoldDB" id="A0A9P7BEK0"/>
<evidence type="ECO:0000313" key="17">
    <source>
        <dbReference type="EMBL" id="KAG0687170.1"/>
    </source>
</evidence>
<dbReference type="PROSITE" id="PS51384">
    <property type="entry name" value="FAD_FR"/>
    <property type="match status" value="1"/>
</dbReference>
<name>A0A9P7BEK0_9ASCO</name>
<evidence type="ECO:0000256" key="7">
    <source>
        <dbReference type="ARBA" id="ARBA00022982"/>
    </source>
</evidence>
<keyword evidence="11 14" id="KW-0472">Membrane</keyword>
<keyword evidence="5 14" id="KW-0812">Transmembrane</keyword>
<keyword evidence="12" id="KW-0325">Glycoprotein</keyword>
<organism evidence="17 18">
    <name type="scientific">Pichia californica</name>
    <dbReference type="NCBI Taxonomy" id="460514"/>
    <lineage>
        <taxon>Eukaryota</taxon>
        <taxon>Fungi</taxon>
        <taxon>Dikarya</taxon>
        <taxon>Ascomycota</taxon>
        <taxon>Saccharomycotina</taxon>
        <taxon>Pichiomycetes</taxon>
        <taxon>Pichiales</taxon>
        <taxon>Pichiaceae</taxon>
        <taxon>Pichia</taxon>
    </lineage>
</organism>
<dbReference type="Pfam" id="PF01794">
    <property type="entry name" value="Ferric_reduct"/>
    <property type="match status" value="1"/>
</dbReference>
<dbReference type="InterPro" id="IPR013121">
    <property type="entry name" value="Fe_red_NAD-bd_6"/>
</dbReference>
<dbReference type="Proteomes" id="UP000697127">
    <property type="component" value="Unassembled WGS sequence"/>
</dbReference>
<feature type="region of interest" description="Disordered" evidence="13">
    <location>
        <begin position="605"/>
        <end position="625"/>
    </location>
</feature>
<dbReference type="Pfam" id="PF08022">
    <property type="entry name" value="FAD_binding_8"/>
    <property type="match status" value="1"/>
</dbReference>
<feature type="chain" id="PRO_5040472478" description="FAD-binding FR-type domain-containing protein" evidence="15">
    <location>
        <begin position="19"/>
        <end position="707"/>
    </location>
</feature>
<feature type="domain" description="FAD-binding FR-type" evidence="16">
    <location>
        <begin position="408"/>
        <end position="528"/>
    </location>
</feature>